<dbReference type="RefSeq" id="XP_022820796.1">
    <property type="nucleotide sequence ID" value="XM_022965028.1"/>
</dbReference>
<sequence length="328" mass="36417">MNVFTQTPRDEPLPAHYIEIVEPDPAACEPSALPPEGNVKLRNYRLLNENIRAYTPTGDIHTSPSKGKLVARYDVCATISPPRARILELLRPEDPGRDALEAIVRPVPRRGLTRPLDEDTKRFLQRALQSPSPLLSASATPEPHHRPPEPPESDKESESISSPEETSHNKSKNSAAERSLADELREAEEEEREGGCTRRELLREFRKRGGGGVREAVERERLGRLALAVEEDEEECALSATARRLDALLAQSRDLHSELADIHADLQASSVRARRCTAAARALGAEARALRFLDDVVALLRGDVAAAVRARAWPFAIGRRQPDRNYII</sequence>
<feature type="compositionally biased region" description="Basic and acidic residues" evidence="1">
    <location>
        <begin position="142"/>
        <end position="158"/>
    </location>
</feature>
<dbReference type="OrthoDB" id="7741006at2759"/>
<reference evidence="3" key="1">
    <citation type="submission" date="2025-08" db="UniProtKB">
        <authorList>
            <consortium name="RefSeq"/>
        </authorList>
    </citation>
    <scope>IDENTIFICATION</scope>
    <source>
        <strain evidence="3">Ishihara</strain>
        <tissue evidence="3">Whole body</tissue>
    </source>
</reference>
<dbReference type="KEGG" id="sliu:111352496"/>
<dbReference type="AlphaFoldDB" id="A0A9J7IMP9"/>
<evidence type="ECO:0000313" key="2">
    <source>
        <dbReference type="Proteomes" id="UP000301870"/>
    </source>
</evidence>
<organism evidence="2 3">
    <name type="scientific">Spodoptera litura</name>
    <name type="common">Asian cotton leafworm</name>
    <dbReference type="NCBI Taxonomy" id="69820"/>
    <lineage>
        <taxon>Eukaryota</taxon>
        <taxon>Metazoa</taxon>
        <taxon>Ecdysozoa</taxon>
        <taxon>Arthropoda</taxon>
        <taxon>Hexapoda</taxon>
        <taxon>Insecta</taxon>
        <taxon>Pterygota</taxon>
        <taxon>Neoptera</taxon>
        <taxon>Endopterygota</taxon>
        <taxon>Lepidoptera</taxon>
        <taxon>Glossata</taxon>
        <taxon>Ditrysia</taxon>
        <taxon>Noctuoidea</taxon>
        <taxon>Noctuidae</taxon>
        <taxon>Amphipyrinae</taxon>
        <taxon>Spodoptera</taxon>
    </lineage>
</organism>
<evidence type="ECO:0000313" key="3">
    <source>
        <dbReference type="RefSeq" id="XP_022820796.1"/>
    </source>
</evidence>
<feature type="compositionally biased region" description="Low complexity" evidence="1">
    <location>
        <begin position="128"/>
        <end position="141"/>
    </location>
</feature>
<dbReference type="GeneID" id="111352496"/>
<name>A0A9J7IMP9_SPOLT</name>
<dbReference type="Proteomes" id="UP000301870">
    <property type="component" value="Chromosome 15"/>
</dbReference>
<protein>
    <submittedName>
        <fullName evidence="3">Uncharacterized protein LOC111352496</fullName>
    </submittedName>
</protein>
<keyword evidence="2" id="KW-1185">Reference proteome</keyword>
<accession>A0A9J7IMP9</accession>
<evidence type="ECO:0000256" key="1">
    <source>
        <dbReference type="SAM" id="MobiDB-lite"/>
    </source>
</evidence>
<feature type="region of interest" description="Disordered" evidence="1">
    <location>
        <begin position="128"/>
        <end position="196"/>
    </location>
</feature>
<gene>
    <name evidence="3" type="primary">LOC111352496</name>
</gene>
<proteinExistence type="predicted"/>